<dbReference type="Proteomes" id="UP001139353">
    <property type="component" value="Unassembled WGS sequence"/>
</dbReference>
<name>A0A9X2BYH7_9BURK</name>
<gene>
    <name evidence="2" type="ORF">LPC04_07945</name>
</gene>
<evidence type="ECO:0000259" key="1">
    <source>
        <dbReference type="Pfam" id="PF01656"/>
    </source>
</evidence>
<proteinExistence type="predicted"/>
<dbReference type="EMBL" id="JAJLJH010000001">
    <property type="protein sequence ID" value="MCK9685638.1"/>
    <property type="molecule type" value="Genomic_DNA"/>
</dbReference>
<protein>
    <submittedName>
        <fullName evidence="2">ParA family protein</fullName>
    </submittedName>
</protein>
<dbReference type="SUPFAM" id="SSF52540">
    <property type="entry name" value="P-loop containing nucleoside triphosphate hydrolases"/>
    <property type="match status" value="1"/>
</dbReference>
<feature type="domain" description="CobQ/CobB/MinD/ParA nucleotide binding" evidence="1">
    <location>
        <begin position="4"/>
        <end position="115"/>
    </location>
</feature>
<dbReference type="CDD" id="cd02042">
    <property type="entry name" value="ParAB_family"/>
    <property type="match status" value="1"/>
</dbReference>
<dbReference type="InterPro" id="IPR027417">
    <property type="entry name" value="P-loop_NTPase"/>
</dbReference>
<sequence length="287" mass="31015">MPVVAVINRKGGSGKSTLATQLAGCLANRGSQVMLGDVDRQQSSLAWLRRRAAQPLVKSAAIVGSAFGSQGVMRPPAGIDHVVLDTPGGLQGYDLARLAMTADAILMPVGDSVFDRESALQCHAELMTLPRVVSGRCKVAVVGMRLDGRGRSTSHMQQWAEQNGMRYAGSLRASRIYTRCAEQGLSLFDVPAVKVESHLAQWRPIVEWIDRTWAAAGKMEASSRTAVPVSAPSISPHARRRTLVRAPLPVAMSKSGPASEFRASRETARAPRAQRFGWLFTVFRAWA</sequence>
<keyword evidence="3" id="KW-1185">Reference proteome</keyword>
<dbReference type="RefSeq" id="WP_275681636.1">
    <property type="nucleotide sequence ID" value="NZ_JAJLJH010000001.1"/>
</dbReference>
<organism evidence="2 3">
    <name type="scientific">Scleromatobacter humisilvae</name>
    <dbReference type="NCBI Taxonomy" id="2897159"/>
    <lineage>
        <taxon>Bacteria</taxon>
        <taxon>Pseudomonadati</taxon>
        <taxon>Pseudomonadota</taxon>
        <taxon>Betaproteobacteria</taxon>
        <taxon>Burkholderiales</taxon>
        <taxon>Sphaerotilaceae</taxon>
        <taxon>Scleromatobacter</taxon>
    </lineage>
</organism>
<dbReference type="PANTHER" id="PTHR13696:SF96">
    <property type="entry name" value="COBQ_COBB_MIND_PARA NUCLEOTIDE BINDING DOMAIN-CONTAINING PROTEIN"/>
    <property type="match status" value="1"/>
</dbReference>
<evidence type="ECO:0000313" key="3">
    <source>
        <dbReference type="Proteomes" id="UP001139353"/>
    </source>
</evidence>
<dbReference type="PANTHER" id="PTHR13696">
    <property type="entry name" value="P-LOOP CONTAINING NUCLEOSIDE TRIPHOSPHATE HYDROLASE"/>
    <property type="match status" value="1"/>
</dbReference>
<reference evidence="2" key="1">
    <citation type="submission" date="2021-11" db="EMBL/GenBank/DDBJ databases">
        <title>BS-T2-15 a new species belonging to the Comamonadaceae family isolated from the soil of a French oak forest.</title>
        <authorList>
            <person name="Mieszkin S."/>
            <person name="Alain K."/>
        </authorList>
    </citation>
    <scope>NUCLEOTIDE SEQUENCE</scope>
    <source>
        <strain evidence="2">BS-T2-15</strain>
    </source>
</reference>
<dbReference type="Pfam" id="PF01656">
    <property type="entry name" value="CbiA"/>
    <property type="match status" value="1"/>
</dbReference>
<evidence type="ECO:0000313" key="2">
    <source>
        <dbReference type="EMBL" id="MCK9685638.1"/>
    </source>
</evidence>
<dbReference type="Gene3D" id="3.40.50.300">
    <property type="entry name" value="P-loop containing nucleotide triphosphate hydrolases"/>
    <property type="match status" value="1"/>
</dbReference>
<dbReference type="AlphaFoldDB" id="A0A9X2BYH7"/>
<comment type="caution">
    <text evidence="2">The sequence shown here is derived from an EMBL/GenBank/DDBJ whole genome shotgun (WGS) entry which is preliminary data.</text>
</comment>
<dbReference type="InterPro" id="IPR002586">
    <property type="entry name" value="CobQ/CobB/MinD/ParA_Nub-bd_dom"/>
</dbReference>
<accession>A0A9X2BYH7</accession>
<dbReference type="InterPro" id="IPR050678">
    <property type="entry name" value="DNA_Partitioning_ATPase"/>
</dbReference>